<comment type="subcellular location">
    <subcellularLocation>
        <location evidence="1">Nucleus</location>
    </subcellularLocation>
</comment>
<dbReference type="CDD" id="cd00067">
    <property type="entry name" value="GAL4"/>
    <property type="match status" value="1"/>
</dbReference>
<evidence type="ECO:0000256" key="2">
    <source>
        <dbReference type="ARBA" id="ARBA00022723"/>
    </source>
</evidence>
<evidence type="ECO:0000313" key="6">
    <source>
        <dbReference type="EMBL" id="KAF2097191.1"/>
    </source>
</evidence>
<dbReference type="InterPro" id="IPR007219">
    <property type="entry name" value="XnlR_reg_dom"/>
</dbReference>
<protein>
    <submittedName>
        <fullName evidence="6">C6 transcription factor</fullName>
    </submittedName>
</protein>
<organism evidence="6 7">
    <name type="scientific">Rhizodiscina lignyota</name>
    <dbReference type="NCBI Taxonomy" id="1504668"/>
    <lineage>
        <taxon>Eukaryota</taxon>
        <taxon>Fungi</taxon>
        <taxon>Dikarya</taxon>
        <taxon>Ascomycota</taxon>
        <taxon>Pezizomycotina</taxon>
        <taxon>Dothideomycetes</taxon>
        <taxon>Pleosporomycetidae</taxon>
        <taxon>Aulographales</taxon>
        <taxon>Rhizodiscinaceae</taxon>
        <taxon>Rhizodiscina</taxon>
    </lineage>
</organism>
<dbReference type="Pfam" id="PF04082">
    <property type="entry name" value="Fungal_trans"/>
    <property type="match status" value="1"/>
</dbReference>
<evidence type="ECO:0000256" key="4">
    <source>
        <dbReference type="SAM" id="MobiDB-lite"/>
    </source>
</evidence>
<reference evidence="6" key="1">
    <citation type="journal article" date="2020" name="Stud. Mycol.">
        <title>101 Dothideomycetes genomes: a test case for predicting lifestyles and emergence of pathogens.</title>
        <authorList>
            <person name="Haridas S."/>
            <person name="Albert R."/>
            <person name="Binder M."/>
            <person name="Bloem J."/>
            <person name="Labutti K."/>
            <person name="Salamov A."/>
            <person name="Andreopoulos B."/>
            <person name="Baker S."/>
            <person name="Barry K."/>
            <person name="Bills G."/>
            <person name="Bluhm B."/>
            <person name="Cannon C."/>
            <person name="Castanera R."/>
            <person name="Culley D."/>
            <person name="Daum C."/>
            <person name="Ezra D."/>
            <person name="Gonzalez J."/>
            <person name="Henrissat B."/>
            <person name="Kuo A."/>
            <person name="Liang C."/>
            <person name="Lipzen A."/>
            <person name="Lutzoni F."/>
            <person name="Magnuson J."/>
            <person name="Mondo S."/>
            <person name="Nolan M."/>
            <person name="Ohm R."/>
            <person name="Pangilinan J."/>
            <person name="Park H.-J."/>
            <person name="Ramirez L."/>
            <person name="Alfaro M."/>
            <person name="Sun H."/>
            <person name="Tritt A."/>
            <person name="Yoshinaga Y."/>
            <person name="Zwiers L.-H."/>
            <person name="Turgeon B."/>
            <person name="Goodwin S."/>
            <person name="Spatafora J."/>
            <person name="Crous P."/>
            <person name="Grigoriev I."/>
        </authorList>
    </citation>
    <scope>NUCLEOTIDE SEQUENCE</scope>
    <source>
        <strain evidence="6">CBS 133067</strain>
    </source>
</reference>
<feature type="region of interest" description="Disordered" evidence="4">
    <location>
        <begin position="90"/>
        <end position="144"/>
    </location>
</feature>
<dbReference type="SMART" id="SM00066">
    <property type="entry name" value="GAL4"/>
    <property type="match status" value="1"/>
</dbReference>
<dbReference type="EMBL" id="ML978128">
    <property type="protein sequence ID" value="KAF2097191.1"/>
    <property type="molecule type" value="Genomic_DNA"/>
</dbReference>
<dbReference type="SUPFAM" id="SSF57701">
    <property type="entry name" value="Zn2/Cys6 DNA-binding domain"/>
    <property type="match status" value="1"/>
</dbReference>
<keyword evidence="3" id="KW-0539">Nucleus</keyword>
<sequence length="706" mass="79673">MSTVPTPAPTPDSSSKLSKPQRVLACVLCQQRKVRCDRKFPCANCIKSGAQCVPATLNPRRRRRRFPERELLERLHKYEELLRQNNIKFEPLHKDQVGEKESPNAQSGNDSDDEQQEVEGPGSSSHSTIVKPRRAHKSKYALSKKLESSEDDVREVVVRKLYDQLFEDNDHLLFGSRKTNVDLSTLHPEPVQIFRLWQMYLDNVDPLLKVTHTPSLQGRIIEAASDITKVSPNLEALMFSIYCMSLQSLTPQDSQSMFGSSSGDLLPRYQFGCQQALLNCGFLRSSDRDCLTALYLYLVSVRSGTDPRALSSMLGIALRIAQRMGIHSESACAKCSVLEAEMRRRLWWSLTLFDTRIGELAICKTAMLAPLWDCKIPLNVNDSDLRPEMKEPPAVQERSTEALFVAVRSELGEFVRHTRFHLDFANPALKAFAKGVQHAHDLEGGELVALEKMIEDKYLQFCDPDSPLHFMTIWMTRGYLAKCRLVEHYSRYSKSSAHQTEAQLEDAISYALSMLECDTKIMTSPLTKGYLWLAHFYFPFPAYIHIIQDLKRRPLSEQAEQCWRLMSDNYEARFVFDLDISDGPFHNIMSSLVLRAWEAHEAASTQSGEPLNPPKMVSRIREKVTKAAQNTADTDQLNSVMGMGSADFPMSMPTDFGNQSLLFGMGGVGGYAGTAPGVYPHIPGQAPFDFDLNQLNWAAMGWSLPI</sequence>
<dbReference type="CDD" id="cd12148">
    <property type="entry name" value="fungal_TF_MHR"/>
    <property type="match status" value="1"/>
</dbReference>
<evidence type="ECO:0000313" key="7">
    <source>
        <dbReference type="Proteomes" id="UP000799772"/>
    </source>
</evidence>
<evidence type="ECO:0000256" key="1">
    <source>
        <dbReference type="ARBA" id="ARBA00004123"/>
    </source>
</evidence>
<dbReference type="OrthoDB" id="2269373at2759"/>
<evidence type="ECO:0000259" key="5">
    <source>
        <dbReference type="PROSITE" id="PS50048"/>
    </source>
</evidence>
<feature type="domain" description="Zn(2)-C6 fungal-type" evidence="5">
    <location>
        <begin position="25"/>
        <end position="53"/>
    </location>
</feature>
<keyword evidence="2" id="KW-0479">Metal-binding</keyword>
<accession>A0A9P4I8K6</accession>
<dbReference type="InterPro" id="IPR001138">
    <property type="entry name" value="Zn2Cys6_DnaBD"/>
</dbReference>
<dbReference type="Proteomes" id="UP000799772">
    <property type="component" value="Unassembled WGS sequence"/>
</dbReference>
<dbReference type="Pfam" id="PF00172">
    <property type="entry name" value="Zn_clus"/>
    <property type="match status" value="1"/>
</dbReference>
<keyword evidence="7" id="KW-1185">Reference proteome</keyword>
<name>A0A9P4I8K6_9PEZI</name>
<proteinExistence type="predicted"/>
<comment type="caution">
    <text evidence="6">The sequence shown here is derived from an EMBL/GenBank/DDBJ whole genome shotgun (WGS) entry which is preliminary data.</text>
</comment>
<dbReference type="InterPro" id="IPR050613">
    <property type="entry name" value="Sec_Metabolite_Reg"/>
</dbReference>
<dbReference type="PANTHER" id="PTHR31001">
    <property type="entry name" value="UNCHARACTERIZED TRANSCRIPTIONAL REGULATORY PROTEIN"/>
    <property type="match status" value="1"/>
</dbReference>
<gene>
    <name evidence="6" type="ORF">NA57DRAFT_41521</name>
</gene>
<feature type="compositionally biased region" description="Basic and acidic residues" evidence="4">
    <location>
        <begin position="90"/>
        <end position="102"/>
    </location>
</feature>
<dbReference type="GO" id="GO:0005634">
    <property type="term" value="C:nucleus"/>
    <property type="evidence" value="ECO:0007669"/>
    <property type="project" value="UniProtKB-SubCell"/>
</dbReference>
<evidence type="ECO:0000256" key="3">
    <source>
        <dbReference type="ARBA" id="ARBA00023242"/>
    </source>
</evidence>
<dbReference type="AlphaFoldDB" id="A0A9P4I8K6"/>
<dbReference type="Gene3D" id="4.10.240.10">
    <property type="entry name" value="Zn(2)-C6 fungal-type DNA-binding domain"/>
    <property type="match status" value="1"/>
</dbReference>
<dbReference type="PANTHER" id="PTHR31001:SF45">
    <property type="entry name" value="ZN(II)2CYS6 TRANSCRIPTION FACTOR (EUROFUNG)"/>
    <property type="match status" value="1"/>
</dbReference>
<dbReference type="InterPro" id="IPR036864">
    <property type="entry name" value="Zn2-C6_fun-type_DNA-bd_sf"/>
</dbReference>
<dbReference type="GO" id="GO:0003677">
    <property type="term" value="F:DNA binding"/>
    <property type="evidence" value="ECO:0007669"/>
    <property type="project" value="InterPro"/>
</dbReference>
<dbReference type="GO" id="GO:0008270">
    <property type="term" value="F:zinc ion binding"/>
    <property type="evidence" value="ECO:0007669"/>
    <property type="project" value="InterPro"/>
</dbReference>
<dbReference type="GO" id="GO:0006351">
    <property type="term" value="P:DNA-templated transcription"/>
    <property type="evidence" value="ECO:0007669"/>
    <property type="project" value="InterPro"/>
</dbReference>
<dbReference type="PROSITE" id="PS50048">
    <property type="entry name" value="ZN2_CY6_FUNGAL_2"/>
    <property type="match status" value="1"/>
</dbReference>
<dbReference type="GO" id="GO:0000981">
    <property type="term" value="F:DNA-binding transcription factor activity, RNA polymerase II-specific"/>
    <property type="evidence" value="ECO:0007669"/>
    <property type="project" value="InterPro"/>
</dbReference>